<evidence type="ECO:0000313" key="1">
    <source>
        <dbReference type="EMBL" id="RED91328.1"/>
    </source>
</evidence>
<sequence length="454" mass="51753">MQITKIISYKDAWSDLKSHHSEEFEELQSAVTTYIHDLEAEQQKNEERPNPYEIWENTLFQKGWEIVNRTLYSNTGQRVNIGRLGPVKNGISATISIGSLLIHDLSRWLFQQTTLAIRHGAAKIPIMVVPVSDYQQNMDGRRLHRSTFELYQRQLDMLSPLSHPYQFLILGYSDQFTINGLEVFEIESDPLVDIQTVVDRCIEFPPEYHQAGLNILNFFGTYLREQYPDEDAKVKIEQDGLHVRLIIEKEDGKSEIIEKALHEYELIVTGKETPEKFTQNDKLVLEIKNELRIAKYRIESQQDIINVQAGQIEKLMGIVGEGLANKNPILIDFRPNISSSSSITINKDISATLGTINELKESLPTASAAFLAFHELEGSLEAIEKETNPEKVKKSPAMSKFRRIIETITDGNSDLQNAIKAAESGWEIFKDLSSKYNKIAKWCGLPQVPSIFTK</sequence>
<evidence type="ECO:0000313" key="2">
    <source>
        <dbReference type="Proteomes" id="UP000256779"/>
    </source>
</evidence>
<reference evidence="1 2" key="1">
    <citation type="submission" date="2018-07" db="EMBL/GenBank/DDBJ databases">
        <title>Genomic Encyclopedia of Type Strains, Phase IV (KMG-IV): sequencing the most valuable type-strain genomes for metagenomic binning, comparative biology and taxonomic classification.</title>
        <authorList>
            <person name="Goeker M."/>
        </authorList>
    </citation>
    <scope>NUCLEOTIDE SEQUENCE [LARGE SCALE GENOMIC DNA]</scope>
    <source>
        <strain evidence="1 2">DSM 4134</strain>
    </source>
</reference>
<proteinExistence type="predicted"/>
<dbReference type="OrthoDB" id="1489955at2"/>
<organism evidence="1 2">
    <name type="scientific">Marinoscillum furvescens DSM 4134</name>
    <dbReference type="NCBI Taxonomy" id="1122208"/>
    <lineage>
        <taxon>Bacteria</taxon>
        <taxon>Pseudomonadati</taxon>
        <taxon>Bacteroidota</taxon>
        <taxon>Cytophagia</taxon>
        <taxon>Cytophagales</taxon>
        <taxon>Reichenbachiellaceae</taxon>
        <taxon>Marinoscillum</taxon>
    </lineage>
</organism>
<dbReference type="Proteomes" id="UP000256779">
    <property type="component" value="Unassembled WGS sequence"/>
</dbReference>
<accession>A0A3D9KWM0</accession>
<comment type="caution">
    <text evidence="1">The sequence shown here is derived from an EMBL/GenBank/DDBJ whole genome shotgun (WGS) entry which is preliminary data.</text>
</comment>
<protein>
    <submittedName>
        <fullName evidence="1">Uncharacterized protein</fullName>
    </submittedName>
</protein>
<dbReference type="AlphaFoldDB" id="A0A3D9KWM0"/>
<keyword evidence="2" id="KW-1185">Reference proteome</keyword>
<gene>
    <name evidence="1" type="ORF">C7460_1461</name>
</gene>
<dbReference type="RefSeq" id="WP_115870544.1">
    <property type="nucleotide sequence ID" value="NZ_QREG01000046.1"/>
</dbReference>
<dbReference type="EMBL" id="QREG01000046">
    <property type="protein sequence ID" value="RED91328.1"/>
    <property type="molecule type" value="Genomic_DNA"/>
</dbReference>
<name>A0A3D9KWM0_MARFU</name>